<evidence type="ECO:0000313" key="3">
    <source>
        <dbReference type="Proteomes" id="UP000038009"/>
    </source>
</evidence>
<dbReference type="Proteomes" id="UP000038009">
    <property type="component" value="Unassembled WGS sequence"/>
</dbReference>
<keyword evidence="3" id="KW-1185">Reference proteome</keyword>
<dbReference type="EMBL" id="LJSK01000092">
    <property type="protein sequence ID" value="KPI87345.1"/>
    <property type="molecule type" value="Genomic_DNA"/>
</dbReference>
<proteinExistence type="predicted"/>
<protein>
    <recommendedName>
        <fullName evidence="1">Complex 1 LYR protein domain-containing protein</fullName>
    </recommendedName>
</protein>
<evidence type="ECO:0000313" key="2">
    <source>
        <dbReference type="EMBL" id="KPI87345.1"/>
    </source>
</evidence>
<sequence>MPCARGLAQPSRLLLARGPRDPQVLGAEVPSFRDFPYRARDTLYLYRHFLQLIYRHHGPEERRDLLFRLRNEFSSKKHLRGPRVISAALKRGEGILALQRQILESREVRRGTSRGGGAQSVDALWDQLQVVSGHVLPGLQNYACSLPVSKGCYSTQASTHHVYSRRR</sequence>
<reference evidence="2 3" key="1">
    <citation type="journal article" date="2015" name="PLoS Pathog.">
        <title>Leptomonas seymouri: Adaptations to the Dixenous Life Cycle Analyzed by Genome Sequencing, Transcriptome Profiling and Co-infection with Leishmania donovani.</title>
        <authorList>
            <person name="Kraeva N."/>
            <person name="Butenko A."/>
            <person name="Hlavacova J."/>
            <person name="Kostygov A."/>
            <person name="Myskova J."/>
            <person name="Grybchuk D."/>
            <person name="Lestinova T."/>
            <person name="Votypka J."/>
            <person name="Volf P."/>
            <person name="Opperdoes F."/>
            <person name="Flegontov P."/>
            <person name="Lukes J."/>
            <person name="Yurchenko V."/>
        </authorList>
    </citation>
    <scope>NUCLEOTIDE SEQUENCE [LARGE SCALE GENOMIC DNA]</scope>
    <source>
        <strain evidence="2 3">ATCC 30220</strain>
    </source>
</reference>
<organism evidence="2 3">
    <name type="scientific">Leptomonas seymouri</name>
    <dbReference type="NCBI Taxonomy" id="5684"/>
    <lineage>
        <taxon>Eukaryota</taxon>
        <taxon>Discoba</taxon>
        <taxon>Euglenozoa</taxon>
        <taxon>Kinetoplastea</taxon>
        <taxon>Metakinetoplastina</taxon>
        <taxon>Trypanosomatida</taxon>
        <taxon>Trypanosomatidae</taxon>
        <taxon>Leishmaniinae</taxon>
        <taxon>Leptomonas</taxon>
    </lineage>
</organism>
<accession>A0A0N1HZD1</accession>
<dbReference type="OrthoDB" id="277888at2759"/>
<dbReference type="InterPro" id="IPR008011">
    <property type="entry name" value="Complex1_LYR_dom"/>
</dbReference>
<dbReference type="AlphaFoldDB" id="A0A0N1HZD1"/>
<feature type="domain" description="Complex 1 LYR protein" evidence="1">
    <location>
        <begin position="42"/>
        <end position="93"/>
    </location>
</feature>
<gene>
    <name evidence="2" type="ORF">ABL78_3586</name>
</gene>
<name>A0A0N1HZD1_LEPSE</name>
<evidence type="ECO:0000259" key="1">
    <source>
        <dbReference type="Pfam" id="PF05347"/>
    </source>
</evidence>
<dbReference type="VEuPathDB" id="TriTrypDB:Lsey_0092_0160"/>
<dbReference type="OMA" id="FLQLIYH"/>
<dbReference type="Pfam" id="PF05347">
    <property type="entry name" value="Complex1_LYR"/>
    <property type="match status" value="1"/>
</dbReference>
<comment type="caution">
    <text evidence="2">The sequence shown here is derived from an EMBL/GenBank/DDBJ whole genome shotgun (WGS) entry which is preliminary data.</text>
</comment>